<name>A0A150L9N3_9BACI</name>
<sequence>MKNRKRSKKKYDSAINQVIELENERLKSENKPEIKRNGAS</sequence>
<dbReference type="STRING" id="301148.B4135_3876"/>
<evidence type="ECO:0000313" key="2">
    <source>
        <dbReference type="EMBL" id="KYD08965.1"/>
    </source>
</evidence>
<organism evidence="2 3">
    <name type="scientific">Caldibacillus debilis</name>
    <dbReference type="NCBI Taxonomy" id="301148"/>
    <lineage>
        <taxon>Bacteria</taxon>
        <taxon>Bacillati</taxon>
        <taxon>Bacillota</taxon>
        <taxon>Bacilli</taxon>
        <taxon>Bacillales</taxon>
        <taxon>Bacillaceae</taxon>
        <taxon>Caldibacillus</taxon>
    </lineage>
</organism>
<dbReference type="EMBL" id="LQYT01000133">
    <property type="protein sequence ID" value="KYD08965.1"/>
    <property type="molecule type" value="Genomic_DNA"/>
</dbReference>
<reference evidence="2 3" key="1">
    <citation type="submission" date="2016-01" db="EMBL/GenBank/DDBJ databases">
        <title>Draft Genome Sequences of Seven Thermophilic Sporeformers Isolated from Foods.</title>
        <authorList>
            <person name="Berendsen E.M."/>
            <person name="Wells-Bennik M.H."/>
            <person name="Krawcyk A.O."/>
            <person name="De Jong A."/>
            <person name="Holsappel S."/>
            <person name="Eijlander R.T."/>
            <person name="Kuipers O.P."/>
        </authorList>
    </citation>
    <scope>NUCLEOTIDE SEQUENCE [LARGE SCALE GENOMIC DNA]</scope>
    <source>
        <strain evidence="2 3">B4135</strain>
    </source>
</reference>
<feature type="coiled-coil region" evidence="1">
    <location>
        <begin position="4"/>
        <end position="31"/>
    </location>
</feature>
<proteinExistence type="predicted"/>
<comment type="caution">
    <text evidence="2">The sequence shown here is derived from an EMBL/GenBank/DDBJ whole genome shotgun (WGS) entry which is preliminary data.</text>
</comment>
<evidence type="ECO:0000256" key="1">
    <source>
        <dbReference type="SAM" id="Coils"/>
    </source>
</evidence>
<gene>
    <name evidence="2" type="ORF">B4135_3876</name>
</gene>
<keyword evidence="1" id="KW-0175">Coiled coil</keyword>
<protein>
    <submittedName>
        <fullName evidence="2">Uncharacterized protein</fullName>
    </submittedName>
</protein>
<dbReference type="Proteomes" id="UP000075683">
    <property type="component" value="Unassembled WGS sequence"/>
</dbReference>
<dbReference type="AlphaFoldDB" id="A0A150L9N3"/>
<accession>A0A150L9N3</accession>
<evidence type="ECO:0000313" key="3">
    <source>
        <dbReference type="Proteomes" id="UP000075683"/>
    </source>
</evidence>